<reference evidence="9" key="1">
    <citation type="submission" date="2020-07" db="EMBL/GenBank/DDBJ databases">
        <title>Vallitalea pronyensis genome.</title>
        <authorList>
            <person name="Postec A."/>
        </authorList>
    </citation>
    <scope>NUCLEOTIDE SEQUENCE</scope>
    <source>
        <strain evidence="9">FatNI3</strain>
    </source>
</reference>
<dbReference type="RefSeq" id="WP_212698291.1">
    <property type="nucleotide sequence ID" value="NZ_CP058649.1"/>
</dbReference>
<feature type="domain" description="DUF2179" evidence="7">
    <location>
        <begin position="114"/>
        <end position="165"/>
    </location>
</feature>
<evidence type="ECO:0000256" key="1">
    <source>
        <dbReference type="ARBA" id="ARBA00004651"/>
    </source>
</evidence>
<dbReference type="Proteomes" id="UP000683246">
    <property type="component" value="Chromosome"/>
</dbReference>
<comment type="similarity">
    <text evidence="6">Belongs to the UPF0316 family.</text>
</comment>
<dbReference type="CDD" id="cd16381">
    <property type="entry name" value="YitT_C_like_1"/>
    <property type="match status" value="1"/>
</dbReference>
<dbReference type="HAMAP" id="MF_01515">
    <property type="entry name" value="UPF0316"/>
    <property type="match status" value="1"/>
</dbReference>
<feature type="domain" description="DUF5698" evidence="8">
    <location>
        <begin position="21"/>
        <end position="78"/>
    </location>
</feature>
<dbReference type="AlphaFoldDB" id="A0A8J8SGI1"/>
<dbReference type="InterPro" id="IPR019264">
    <property type="entry name" value="DUF2179"/>
</dbReference>
<feature type="transmembrane region" description="Helical" evidence="6">
    <location>
        <begin position="36"/>
        <end position="54"/>
    </location>
</feature>
<evidence type="ECO:0000259" key="8">
    <source>
        <dbReference type="Pfam" id="PF18955"/>
    </source>
</evidence>
<dbReference type="PANTHER" id="PTHR40060:SF1">
    <property type="entry name" value="UPF0316 PROTEIN YEBE"/>
    <property type="match status" value="1"/>
</dbReference>
<sequence length="172" mass="19330">MKRVLYVLILIVKILEVTLATTRIVLITKGERVKGAIIGFFEVIIWVLLISTVLKDITEDPIKIFIYAIGFSVGNYIGSLVEEKIGIGTTRVELIVKEEHGQALASNIREHGFAVTVINGEGMNFNRFVMISHVQRKRTKEFINIVRACQENVVITVSEIKPIYGGYGILRK</sequence>
<dbReference type="GO" id="GO:0005886">
    <property type="term" value="C:plasma membrane"/>
    <property type="evidence" value="ECO:0007669"/>
    <property type="project" value="UniProtKB-SubCell"/>
</dbReference>
<dbReference type="InterPro" id="IPR022930">
    <property type="entry name" value="UPF0316"/>
</dbReference>
<proteinExistence type="inferred from homology"/>
<name>A0A8J8SGI1_9FIRM</name>
<keyword evidence="5 6" id="KW-0472">Membrane</keyword>
<evidence type="ECO:0000313" key="10">
    <source>
        <dbReference type="Proteomes" id="UP000683246"/>
    </source>
</evidence>
<dbReference type="PANTHER" id="PTHR40060">
    <property type="entry name" value="UPF0316 PROTEIN YEBE"/>
    <property type="match status" value="1"/>
</dbReference>
<keyword evidence="2 6" id="KW-1003">Cell membrane</keyword>
<dbReference type="EMBL" id="CP058649">
    <property type="protein sequence ID" value="QUI22795.1"/>
    <property type="molecule type" value="Genomic_DNA"/>
</dbReference>
<evidence type="ECO:0000256" key="3">
    <source>
        <dbReference type="ARBA" id="ARBA00022692"/>
    </source>
</evidence>
<evidence type="ECO:0000256" key="5">
    <source>
        <dbReference type="ARBA" id="ARBA00023136"/>
    </source>
</evidence>
<gene>
    <name evidence="9" type="ORF">HZI73_11070</name>
</gene>
<evidence type="ECO:0000259" key="7">
    <source>
        <dbReference type="Pfam" id="PF10035"/>
    </source>
</evidence>
<evidence type="ECO:0000256" key="4">
    <source>
        <dbReference type="ARBA" id="ARBA00022989"/>
    </source>
</evidence>
<comment type="subcellular location">
    <subcellularLocation>
        <location evidence="1 6">Cell membrane</location>
        <topology evidence="1 6">Multi-pass membrane protein</topology>
    </subcellularLocation>
</comment>
<dbReference type="Pfam" id="PF10035">
    <property type="entry name" value="DUF2179"/>
    <property type="match status" value="1"/>
</dbReference>
<comment type="caution">
    <text evidence="6">Lacks conserved residue(s) required for the propagation of feature annotation.</text>
</comment>
<keyword evidence="3 6" id="KW-0812">Transmembrane</keyword>
<protein>
    <recommendedName>
        <fullName evidence="6">UPF0316 protein HZI73_11070</fullName>
    </recommendedName>
</protein>
<keyword evidence="10" id="KW-1185">Reference proteome</keyword>
<evidence type="ECO:0000313" key="9">
    <source>
        <dbReference type="EMBL" id="QUI22795.1"/>
    </source>
</evidence>
<accession>A0A8J8SGI1</accession>
<evidence type="ECO:0000256" key="6">
    <source>
        <dbReference type="HAMAP-Rule" id="MF_01515"/>
    </source>
</evidence>
<evidence type="ECO:0000256" key="2">
    <source>
        <dbReference type="ARBA" id="ARBA00022475"/>
    </source>
</evidence>
<keyword evidence="4 6" id="KW-1133">Transmembrane helix</keyword>
<dbReference type="InterPro" id="IPR044035">
    <property type="entry name" value="DUF5698"/>
</dbReference>
<dbReference type="KEGG" id="vpy:HZI73_11070"/>
<organism evidence="9 10">
    <name type="scientific">Vallitalea pronyensis</name>
    <dbReference type="NCBI Taxonomy" id="1348613"/>
    <lineage>
        <taxon>Bacteria</taxon>
        <taxon>Bacillati</taxon>
        <taxon>Bacillota</taxon>
        <taxon>Clostridia</taxon>
        <taxon>Lachnospirales</taxon>
        <taxon>Vallitaleaceae</taxon>
        <taxon>Vallitalea</taxon>
    </lineage>
</organism>
<dbReference type="Pfam" id="PF18955">
    <property type="entry name" value="DUF5698"/>
    <property type="match status" value="1"/>
</dbReference>